<evidence type="ECO:0000256" key="8">
    <source>
        <dbReference type="ARBA" id="ARBA00060590"/>
    </source>
</evidence>
<dbReference type="FunFam" id="3.20.20.140:FF:000004">
    <property type="entry name" value="N-acetylglucosamine-6-phosphate deacetylase"/>
    <property type="match status" value="1"/>
</dbReference>
<dbReference type="InterPro" id="IPR003764">
    <property type="entry name" value="GlcNAc_6-P_deAcase"/>
</dbReference>
<keyword evidence="4 11" id="KW-0479">Metal-binding</keyword>
<gene>
    <name evidence="13" type="primary">nagA</name>
    <name evidence="13" type="ORF">H0266_04755</name>
</gene>
<evidence type="ECO:0000256" key="3">
    <source>
        <dbReference type="ARBA" id="ARBA00018029"/>
    </source>
</evidence>
<feature type="domain" description="Amidohydrolase-related" evidence="12">
    <location>
        <begin position="52"/>
        <end position="379"/>
    </location>
</feature>
<evidence type="ECO:0000256" key="6">
    <source>
        <dbReference type="ARBA" id="ARBA00023277"/>
    </source>
</evidence>
<evidence type="ECO:0000259" key="12">
    <source>
        <dbReference type="Pfam" id="PF01979"/>
    </source>
</evidence>
<dbReference type="InterPro" id="IPR006680">
    <property type="entry name" value="Amidohydro-rel"/>
</dbReference>
<evidence type="ECO:0000256" key="7">
    <source>
        <dbReference type="ARBA" id="ARBA00047647"/>
    </source>
</evidence>
<evidence type="ECO:0000256" key="4">
    <source>
        <dbReference type="ARBA" id="ARBA00022723"/>
    </source>
</evidence>
<dbReference type="AlphaFoldDB" id="A0A838CQD4"/>
<evidence type="ECO:0000313" key="14">
    <source>
        <dbReference type="Proteomes" id="UP000571017"/>
    </source>
</evidence>
<dbReference type="InterPro" id="IPR032466">
    <property type="entry name" value="Metal_Hydrolase"/>
</dbReference>
<dbReference type="Gene3D" id="3.20.20.140">
    <property type="entry name" value="Metal-dependent hydrolases"/>
    <property type="match status" value="1"/>
</dbReference>
<proteinExistence type="inferred from homology"/>
<dbReference type="GO" id="GO:0046872">
    <property type="term" value="F:metal ion binding"/>
    <property type="evidence" value="ECO:0007669"/>
    <property type="project" value="UniProtKB-KW"/>
</dbReference>
<comment type="caution">
    <text evidence="13">The sequence shown here is derived from an EMBL/GenBank/DDBJ whole genome shotgun (WGS) entry which is preliminary data.</text>
</comment>
<dbReference type="GO" id="GO:0006046">
    <property type="term" value="P:N-acetylglucosamine catabolic process"/>
    <property type="evidence" value="ECO:0007669"/>
    <property type="project" value="TreeGrafter"/>
</dbReference>
<comment type="pathway">
    <text evidence="8">Amino-sugar metabolism; N-acetylneuraminate degradation; D-fructose 6-phosphate from N-acetylneuraminate: step 4/5.</text>
</comment>
<evidence type="ECO:0000313" key="13">
    <source>
        <dbReference type="EMBL" id="MBA2174210.1"/>
    </source>
</evidence>
<feature type="binding site" evidence="11">
    <location>
        <position position="131"/>
    </location>
    <ligand>
        <name>Zn(2+)</name>
        <dbReference type="ChEBI" id="CHEBI:29105"/>
    </ligand>
</feature>
<dbReference type="CDD" id="cd00854">
    <property type="entry name" value="NagA"/>
    <property type="match status" value="1"/>
</dbReference>
<evidence type="ECO:0000256" key="10">
    <source>
        <dbReference type="PIRSR" id="PIRSR038994-1"/>
    </source>
</evidence>
<evidence type="ECO:0000256" key="2">
    <source>
        <dbReference type="ARBA" id="ARBA00011899"/>
    </source>
</evidence>
<protein>
    <recommendedName>
        <fullName evidence="3">N-acetylglucosamine-6-phosphate deacetylase</fullName>
        <ecNumber evidence="2">3.5.1.25</ecNumber>
    </recommendedName>
</protein>
<dbReference type="Pfam" id="PF01979">
    <property type="entry name" value="Amidohydro_1"/>
    <property type="match status" value="1"/>
</dbReference>
<sequence>MQNSWIVTNITIIAESETISNGTVVIKNGVIEKVIKGSWVEEGPVIDGEGMTLLPGFIDVHIHGANGHDVMDATQEAIKGIADKLPEEGTTSFLATTMTQSLENISLAVKNVGEYIVNPSGKAEVIGIHLEGPFISPEKAGAQHPGHIMKPSVEQFQHWQKESHNCIRLVTMAPEVEGGILFISQISESGVVCSIGHTNATFEQANEAVEHGARHVTHLYNQMSGIHHREPGVVGAAFMNPQLMVEMIVDHIHSHSEAVRLAFQNVGPERAILVTDAMRAKCLPEGTYDLGGQDVVVKDGEARLIDHTLAGSILTLDEAVRKMKSLASMSEIALMSSANPAKQIGVYDRKGSISEGKDADLVLMNEEGRIVLTLCRGEIAYDGRGGES</sequence>
<dbReference type="NCBIfam" id="TIGR00221">
    <property type="entry name" value="nagA"/>
    <property type="match status" value="1"/>
</dbReference>
<dbReference type="GO" id="GO:0008448">
    <property type="term" value="F:N-acetylglucosamine-6-phosphate deacetylase activity"/>
    <property type="evidence" value="ECO:0007669"/>
    <property type="project" value="UniProtKB-EC"/>
</dbReference>
<comment type="cofactor">
    <cofactor evidence="11">
        <name>a divalent metal cation</name>
        <dbReference type="ChEBI" id="CHEBI:60240"/>
    </cofactor>
    <text evidence="11">Binds 1 divalent metal cation per subunit.</text>
</comment>
<dbReference type="EMBL" id="JACEFG010000001">
    <property type="protein sequence ID" value="MBA2174210.1"/>
    <property type="molecule type" value="Genomic_DNA"/>
</dbReference>
<feature type="active site" description="Proton donor/acceptor" evidence="10">
    <location>
        <position position="276"/>
    </location>
</feature>
<comment type="similarity">
    <text evidence="1 9">Belongs to the metallo-dependent hydrolases superfamily. NagA family.</text>
</comment>
<organism evidence="13 14">
    <name type="scientific">Halobacillus locisalis</name>
    <dbReference type="NCBI Taxonomy" id="220753"/>
    <lineage>
        <taxon>Bacteria</taxon>
        <taxon>Bacillati</taxon>
        <taxon>Bacillota</taxon>
        <taxon>Bacilli</taxon>
        <taxon>Bacillales</taxon>
        <taxon>Bacillaceae</taxon>
        <taxon>Halobacillus</taxon>
    </lineage>
</organism>
<name>A0A838CQD4_9BACI</name>
<dbReference type="Gene3D" id="2.30.40.10">
    <property type="entry name" value="Urease, subunit C, domain 1"/>
    <property type="match status" value="1"/>
</dbReference>
<evidence type="ECO:0000256" key="5">
    <source>
        <dbReference type="ARBA" id="ARBA00022801"/>
    </source>
</evidence>
<feature type="binding site" evidence="11">
    <location>
        <position position="197"/>
    </location>
    <ligand>
        <name>Zn(2+)</name>
        <dbReference type="ChEBI" id="CHEBI:29105"/>
    </ligand>
</feature>
<dbReference type="SUPFAM" id="SSF51556">
    <property type="entry name" value="Metallo-dependent hydrolases"/>
    <property type="match status" value="1"/>
</dbReference>
<dbReference type="RefSeq" id="WP_181471220.1">
    <property type="nucleotide sequence ID" value="NZ_JACEFG010000001.1"/>
</dbReference>
<reference evidence="13 14" key="1">
    <citation type="journal article" date="2004" name="Extremophiles">
        <title>Halobacillus locisalis sp. nov., a halophilic bacterium isolated from a marine solar saltern of the Yellow Sea in Korea.</title>
        <authorList>
            <person name="Yoon J.H."/>
            <person name="Kang K.H."/>
            <person name="Oh T.K."/>
            <person name="Park Y.H."/>
        </authorList>
    </citation>
    <scope>NUCLEOTIDE SEQUENCE [LARGE SCALE GENOMIC DNA]</scope>
    <source>
        <strain evidence="13 14">KCTC 3788</strain>
    </source>
</reference>
<evidence type="ECO:0000256" key="1">
    <source>
        <dbReference type="ARBA" id="ARBA00010716"/>
    </source>
</evidence>
<dbReference type="InterPro" id="IPR011059">
    <property type="entry name" value="Metal-dep_hydrolase_composite"/>
</dbReference>
<dbReference type="Proteomes" id="UP000571017">
    <property type="component" value="Unassembled WGS sequence"/>
</dbReference>
<keyword evidence="5 9" id="KW-0378">Hydrolase</keyword>
<comment type="catalytic activity">
    <reaction evidence="7">
        <text>N-acetyl-D-glucosamine 6-phosphate + H2O = D-glucosamine 6-phosphate + acetate</text>
        <dbReference type="Rhea" id="RHEA:22936"/>
        <dbReference type="ChEBI" id="CHEBI:15377"/>
        <dbReference type="ChEBI" id="CHEBI:30089"/>
        <dbReference type="ChEBI" id="CHEBI:57513"/>
        <dbReference type="ChEBI" id="CHEBI:58725"/>
        <dbReference type="EC" id="3.5.1.25"/>
    </reaction>
</comment>
<dbReference type="EC" id="3.5.1.25" evidence="2"/>
<dbReference type="PANTHER" id="PTHR11113:SF14">
    <property type="entry name" value="N-ACETYLGLUCOSAMINE-6-PHOSPHATE DEACETYLASE"/>
    <property type="match status" value="1"/>
</dbReference>
<evidence type="ECO:0000256" key="11">
    <source>
        <dbReference type="PIRSR" id="PIRSR038994-3"/>
    </source>
</evidence>
<dbReference type="PANTHER" id="PTHR11113">
    <property type="entry name" value="N-ACETYLGLUCOSAMINE-6-PHOSPHATE DEACETYLASE"/>
    <property type="match status" value="1"/>
</dbReference>
<keyword evidence="6 9" id="KW-0119">Carbohydrate metabolism</keyword>
<evidence type="ECO:0000256" key="9">
    <source>
        <dbReference type="PIRNR" id="PIRNR038994"/>
    </source>
</evidence>
<accession>A0A838CQD4</accession>
<feature type="binding site" evidence="11">
    <location>
        <position position="218"/>
    </location>
    <ligand>
        <name>Zn(2+)</name>
        <dbReference type="ChEBI" id="CHEBI:29105"/>
    </ligand>
</feature>
<keyword evidence="14" id="KW-1185">Reference proteome</keyword>
<dbReference type="SUPFAM" id="SSF51338">
    <property type="entry name" value="Composite domain of metallo-dependent hydrolases"/>
    <property type="match status" value="1"/>
</dbReference>
<dbReference type="PIRSF" id="PIRSF038994">
    <property type="entry name" value="NagA"/>
    <property type="match status" value="1"/>
</dbReference>